<dbReference type="EMBL" id="JBHUDX010000011">
    <property type="protein sequence ID" value="MFD1657509.1"/>
    <property type="molecule type" value="Genomic_DNA"/>
</dbReference>
<dbReference type="RefSeq" id="WP_381078740.1">
    <property type="nucleotide sequence ID" value="NZ_JBHUDX010000011.1"/>
</dbReference>
<feature type="domain" description="DUF2231" evidence="2">
    <location>
        <begin position="7"/>
        <end position="138"/>
    </location>
</feature>
<feature type="transmembrane region" description="Helical" evidence="1">
    <location>
        <begin position="118"/>
        <end position="137"/>
    </location>
</feature>
<feature type="transmembrane region" description="Helical" evidence="1">
    <location>
        <begin position="42"/>
        <end position="61"/>
    </location>
</feature>
<comment type="caution">
    <text evidence="3">The sequence shown here is derived from an EMBL/GenBank/DDBJ whole genome shotgun (WGS) entry which is preliminary data.</text>
</comment>
<reference evidence="4" key="1">
    <citation type="journal article" date="2019" name="Int. J. Syst. Evol. Microbiol.">
        <title>The Global Catalogue of Microorganisms (GCM) 10K type strain sequencing project: providing services to taxonomists for standard genome sequencing and annotation.</title>
        <authorList>
            <consortium name="The Broad Institute Genomics Platform"/>
            <consortium name="The Broad Institute Genome Sequencing Center for Infectious Disease"/>
            <person name="Wu L."/>
            <person name="Ma J."/>
        </authorList>
    </citation>
    <scope>NUCLEOTIDE SEQUENCE [LARGE SCALE GENOMIC DNA]</scope>
    <source>
        <strain evidence="4">CGMCC 1.12470</strain>
    </source>
</reference>
<proteinExistence type="predicted"/>
<dbReference type="Pfam" id="PF09990">
    <property type="entry name" value="DUF2231"/>
    <property type="match status" value="1"/>
</dbReference>
<protein>
    <submittedName>
        <fullName evidence="3">DUF2231 domain-containing protein</fullName>
    </submittedName>
</protein>
<evidence type="ECO:0000256" key="1">
    <source>
        <dbReference type="SAM" id="Phobius"/>
    </source>
</evidence>
<evidence type="ECO:0000313" key="3">
    <source>
        <dbReference type="EMBL" id="MFD1657509.1"/>
    </source>
</evidence>
<keyword evidence="1" id="KW-1133">Transmembrane helix</keyword>
<keyword evidence="1" id="KW-0812">Transmembrane</keyword>
<name>A0ABW4IJL5_9ACTN</name>
<gene>
    <name evidence="3" type="ORF">ACFSL4_04505</name>
</gene>
<feature type="transmembrane region" description="Helical" evidence="1">
    <location>
        <begin position="87"/>
        <end position="106"/>
    </location>
</feature>
<keyword evidence="4" id="KW-1185">Reference proteome</keyword>
<feature type="transmembrane region" description="Helical" evidence="1">
    <location>
        <begin position="13"/>
        <end position="35"/>
    </location>
</feature>
<evidence type="ECO:0000313" key="4">
    <source>
        <dbReference type="Proteomes" id="UP001597261"/>
    </source>
</evidence>
<accession>A0ABW4IJL5</accession>
<sequence length="162" mass="17093">MLDTLFGLPAHPLIVHATVVAVPAAALTVALAALWPRFRARTGALPLLLSLTALILVPLTVKSGESLAQRVHQTGLVRRHTDLGHGLLPWTIVLTVGASALFWLARWEARPRSTERTAVARPFAVVLVLLALTGVTGSSVQIARIGHSGADAAWTKPSTGRG</sequence>
<keyword evidence="1" id="KW-0472">Membrane</keyword>
<organism evidence="3 4">
    <name type="scientific">Streptomyces caeni</name>
    <dbReference type="NCBI Taxonomy" id="2307231"/>
    <lineage>
        <taxon>Bacteria</taxon>
        <taxon>Bacillati</taxon>
        <taxon>Actinomycetota</taxon>
        <taxon>Actinomycetes</taxon>
        <taxon>Kitasatosporales</taxon>
        <taxon>Streptomycetaceae</taxon>
        <taxon>Streptomyces</taxon>
    </lineage>
</organism>
<dbReference type="InterPro" id="IPR019251">
    <property type="entry name" value="DUF2231_TM"/>
</dbReference>
<evidence type="ECO:0000259" key="2">
    <source>
        <dbReference type="Pfam" id="PF09990"/>
    </source>
</evidence>
<dbReference type="Proteomes" id="UP001597261">
    <property type="component" value="Unassembled WGS sequence"/>
</dbReference>